<evidence type="ECO:0000313" key="2">
    <source>
        <dbReference type="Proteomes" id="UP001493153"/>
    </source>
</evidence>
<protein>
    <submittedName>
        <fullName evidence="1">Uncharacterized protein</fullName>
    </submittedName>
</protein>
<evidence type="ECO:0000313" key="1">
    <source>
        <dbReference type="EMBL" id="WXK38832.1"/>
    </source>
</evidence>
<accession>A0ABZ2PV55</accession>
<proteinExistence type="predicted"/>
<gene>
    <name evidence="1" type="ORF">IHE29_05870</name>
</gene>
<organism evidence="1 2">
    <name type="scientific">Mycetohabitans rhizoxinica</name>
    <dbReference type="NCBI Taxonomy" id="412963"/>
    <lineage>
        <taxon>Bacteria</taxon>
        <taxon>Pseudomonadati</taxon>
        <taxon>Pseudomonadota</taxon>
        <taxon>Betaproteobacteria</taxon>
        <taxon>Burkholderiales</taxon>
        <taxon>Burkholderiaceae</taxon>
        <taxon>Mycetohabitans</taxon>
    </lineage>
</organism>
<reference evidence="1 2" key="1">
    <citation type="submission" date="2020-09" db="EMBL/GenBank/DDBJ databases">
        <title>Genome sequences of Mycetohabitans spp.</title>
        <authorList>
            <person name="Carter M.E."/>
            <person name="Carpenter S.C.D."/>
            <person name="Bogdanove A.J."/>
        </authorList>
    </citation>
    <scope>NUCLEOTIDE SEQUENCE [LARGE SCALE GENOMIC DNA]</scope>
    <source>
        <strain evidence="1 2">B12</strain>
    </source>
</reference>
<name>A0ABZ2PV55_9BURK</name>
<sequence>MGEANANCMSGCPPFLKTNRANWAPRQHRAHCKKAVAYAKNALAKRTLRPEAEYNKLSGKMCWDAVKYCAFSANIITEDEHDALNARWDLVTPHDSRIRNSDDLKNVPPGHALGFFRIEHFAASSASNVRMDPFHVMLNTGGNKAAGNKNDCVGLGDMFGWEERDLSQLKWYQGAVVAPKGGDVTVDPAHQDALRQFPEEIVARAKTVPFNKLKETDEHYEQIVEAGELAIRCT</sequence>
<dbReference type="EMBL" id="CP062176">
    <property type="protein sequence ID" value="WXK38832.1"/>
    <property type="molecule type" value="Genomic_DNA"/>
</dbReference>
<dbReference type="Proteomes" id="UP001493153">
    <property type="component" value="Chromosome"/>
</dbReference>
<keyword evidence="2" id="KW-1185">Reference proteome</keyword>